<accession>A0A150H9I0</accession>
<organism evidence="2 3">
    <name type="scientific">Brevibacterium ravenspurgense</name>
    <dbReference type="NCBI Taxonomy" id="479117"/>
    <lineage>
        <taxon>Bacteria</taxon>
        <taxon>Bacillati</taxon>
        <taxon>Actinomycetota</taxon>
        <taxon>Actinomycetes</taxon>
        <taxon>Micrococcales</taxon>
        <taxon>Brevibacteriaceae</taxon>
        <taxon>Brevibacterium</taxon>
    </lineage>
</organism>
<dbReference type="Proteomes" id="UP000243589">
    <property type="component" value="Unassembled WGS sequence"/>
</dbReference>
<name>A0A150H9I0_9MICO</name>
<protein>
    <submittedName>
        <fullName evidence="2">Uncharacterized protein</fullName>
    </submittedName>
</protein>
<evidence type="ECO:0000313" key="3">
    <source>
        <dbReference type="Proteomes" id="UP000243589"/>
    </source>
</evidence>
<dbReference type="PATRIC" id="fig|479117.4.peg.865"/>
<dbReference type="EMBL" id="LQQC01000009">
    <property type="protein sequence ID" value="KXZ58681.1"/>
    <property type="molecule type" value="Genomic_DNA"/>
</dbReference>
<keyword evidence="1" id="KW-0472">Membrane</keyword>
<comment type="caution">
    <text evidence="2">The sequence shown here is derived from an EMBL/GenBank/DDBJ whole genome shotgun (WGS) entry which is preliminary data.</text>
</comment>
<sequence length="91" mass="10120">MGCASDAVGDPYFLIAAILVQVIKDGGPAWLNVLVLLSIWNGLKMLWIGPLSLVLLVRLQVNRMKAKPRNQQMTQHVFGEGAEYRDLETAR</sequence>
<reference evidence="2 3" key="1">
    <citation type="submission" date="2016-01" db="EMBL/GenBank/DDBJ databases">
        <title>Use of Whole Genome Sequencing to ascertain that Brevibacterium massiliense (Roux, Raoult 2009) is a later heterotypic synonym of Brevibacterium ravenspurgense (Mages 2008).</title>
        <authorList>
            <person name="Bernier A.-M."/>
            <person name="Burdz T."/>
            <person name="Huynh C."/>
            <person name="Pachecho A.L."/>
            <person name="Wiebe D."/>
            <person name="Bonner C."/>
            <person name="Bernard K."/>
        </authorList>
    </citation>
    <scope>NUCLEOTIDE SEQUENCE [LARGE SCALE GENOMIC DNA]</scope>
    <source>
        <strain evidence="2 3">CCUG56047</strain>
    </source>
</reference>
<gene>
    <name evidence="2" type="ORF">Bravens_00862</name>
</gene>
<evidence type="ECO:0000313" key="2">
    <source>
        <dbReference type="EMBL" id="KXZ58681.1"/>
    </source>
</evidence>
<feature type="transmembrane region" description="Helical" evidence="1">
    <location>
        <begin position="29"/>
        <end position="57"/>
    </location>
</feature>
<keyword evidence="3" id="KW-1185">Reference proteome</keyword>
<proteinExistence type="predicted"/>
<dbReference type="AlphaFoldDB" id="A0A150H9I0"/>
<evidence type="ECO:0000256" key="1">
    <source>
        <dbReference type="SAM" id="Phobius"/>
    </source>
</evidence>
<keyword evidence="1" id="KW-0812">Transmembrane</keyword>
<keyword evidence="1" id="KW-1133">Transmembrane helix</keyword>